<gene>
    <name evidence="1" type="ORF">ABW05_23870</name>
    <name evidence="2" type="ORF">ABW05_24310</name>
</gene>
<comment type="caution">
    <text evidence="1">The sequence shown here is derived from an EMBL/GenBank/DDBJ whole genome shotgun (WGS) entry which is preliminary data.</text>
</comment>
<reference evidence="1 3" key="1">
    <citation type="submission" date="2015-05" db="EMBL/GenBank/DDBJ databases">
        <title>Genome sequence of Mycobacterium senegalense.</title>
        <authorList>
            <person name="Greninger A.L."/>
            <person name="Miller S."/>
        </authorList>
    </citation>
    <scope>NUCLEOTIDE SEQUENCE [LARGE SCALE GENOMIC DNA]</scope>
    <source>
        <strain evidence="1 3">CK2</strain>
    </source>
</reference>
<accession>A0ABR5G1L3</accession>
<evidence type="ECO:0000313" key="1">
    <source>
        <dbReference type="EMBL" id="KLO54059.1"/>
    </source>
</evidence>
<dbReference type="Proteomes" id="UP000036499">
    <property type="component" value="Unassembled WGS sequence"/>
</dbReference>
<keyword evidence="3" id="KW-1185">Reference proteome</keyword>
<organism evidence="1 3">
    <name type="scientific">Mycolicibacterium senegalense</name>
    <dbReference type="NCBI Taxonomy" id="1796"/>
    <lineage>
        <taxon>Bacteria</taxon>
        <taxon>Bacillati</taxon>
        <taxon>Actinomycetota</taxon>
        <taxon>Actinomycetes</taxon>
        <taxon>Mycobacteriales</taxon>
        <taxon>Mycobacteriaceae</taxon>
        <taxon>Mycolicibacterium</taxon>
    </lineage>
</organism>
<evidence type="ECO:0000313" key="3">
    <source>
        <dbReference type="Proteomes" id="UP000036499"/>
    </source>
</evidence>
<name>A0ABR5G1L3_9MYCO</name>
<evidence type="ECO:0000313" key="2">
    <source>
        <dbReference type="EMBL" id="KLO54125.1"/>
    </source>
</evidence>
<proteinExistence type="predicted"/>
<protein>
    <submittedName>
        <fullName evidence="1">Uncharacterized protein</fullName>
    </submittedName>
</protein>
<dbReference type="EMBL" id="LDPU01000001">
    <property type="protein sequence ID" value="KLO54059.1"/>
    <property type="molecule type" value="Genomic_DNA"/>
</dbReference>
<sequence length="78" mass="8939">MTHLLRCPACGPFGIRARRRNRRAADNALVRFHSQLAAEVRAERRQPTVTFYDANFRRIGRPIKVRDLASHGIELVSV</sequence>
<dbReference type="RefSeq" id="WP_047039336.1">
    <property type="nucleotide sequence ID" value="NZ_LDCO01000021.1"/>
</dbReference>
<dbReference type="EMBL" id="LDPU01000001">
    <property type="protein sequence ID" value="KLO54125.1"/>
    <property type="molecule type" value="Genomic_DNA"/>
</dbReference>